<evidence type="ECO:0000256" key="3">
    <source>
        <dbReference type="ARBA" id="ARBA00022833"/>
    </source>
</evidence>
<dbReference type="PROSITE" id="PS51257">
    <property type="entry name" value="PROKAR_LIPOPROTEIN"/>
    <property type="match status" value="1"/>
</dbReference>
<dbReference type="SUPFAM" id="SSF51316">
    <property type="entry name" value="Mss4-like"/>
    <property type="match status" value="1"/>
</dbReference>
<dbReference type="Pfam" id="PF01641">
    <property type="entry name" value="SelR"/>
    <property type="match status" value="1"/>
</dbReference>
<dbReference type="Proteomes" id="UP000611723">
    <property type="component" value="Unassembled WGS sequence"/>
</dbReference>
<keyword evidence="2 6" id="KW-0479">Metal-binding</keyword>
<proteinExistence type="inferred from homology"/>
<dbReference type="GO" id="GO:0008270">
    <property type="term" value="F:zinc ion binding"/>
    <property type="evidence" value="ECO:0007669"/>
    <property type="project" value="UniProtKB-UniRule"/>
</dbReference>
<feature type="domain" description="MsrB" evidence="7">
    <location>
        <begin position="45"/>
        <end position="167"/>
    </location>
</feature>
<name>A0A934WWP6_9BACT</name>
<keyword evidence="3 6" id="KW-0862">Zinc</keyword>
<evidence type="ECO:0000313" key="9">
    <source>
        <dbReference type="Proteomes" id="UP000611723"/>
    </source>
</evidence>
<dbReference type="Gene3D" id="2.170.150.20">
    <property type="entry name" value="Peptide methionine sulfoxide reductase"/>
    <property type="match status" value="1"/>
</dbReference>
<evidence type="ECO:0000256" key="1">
    <source>
        <dbReference type="ARBA" id="ARBA00007174"/>
    </source>
</evidence>
<feature type="binding site" evidence="6">
    <location>
        <position position="87"/>
    </location>
    <ligand>
        <name>Zn(2+)</name>
        <dbReference type="ChEBI" id="CHEBI:29105"/>
    </ligand>
</feature>
<sequence>MKLDKHLFLGILLIGLGFQSCAQKSSGTENQSTTKKHEFKVQKTEAEWKASLSNEAYTVLRESGTEKAFSGKYNNFKKEGVFTCAGCNTPLFSSETKFDSGTGWPSFYKPINEKNVLEAEDNAYGMKRTEVVCATCGGHLGHVFPDGPKPTGLRYCLNSVALDFEEKK</sequence>
<dbReference type="PROSITE" id="PS51790">
    <property type="entry name" value="MSRB"/>
    <property type="match status" value="1"/>
</dbReference>
<evidence type="ECO:0000256" key="2">
    <source>
        <dbReference type="ARBA" id="ARBA00022723"/>
    </source>
</evidence>
<accession>A0A934WWP6</accession>
<evidence type="ECO:0000256" key="6">
    <source>
        <dbReference type="HAMAP-Rule" id="MF_01400"/>
    </source>
</evidence>
<dbReference type="PANTHER" id="PTHR10173">
    <property type="entry name" value="METHIONINE SULFOXIDE REDUCTASE"/>
    <property type="match status" value="1"/>
</dbReference>
<evidence type="ECO:0000313" key="8">
    <source>
        <dbReference type="EMBL" id="MBK6264307.1"/>
    </source>
</evidence>
<comment type="catalytic activity">
    <reaction evidence="5 6">
        <text>L-methionyl-[protein] + [thioredoxin]-disulfide + H2O = L-methionyl-(R)-S-oxide-[protein] + [thioredoxin]-dithiol</text>
        <dbReference type="Rhea" id="RHEA:24164"/>
        <dbReference type="Rhea" id="RHEA-COMP:10698"/>
        <dbReference type="Rhea" id="RHEA-COMP:10700"/>
        <dbReference type="Rhea" id="RHEA-COMP:12313"/>
        <dbReference type="Rhea" id="RHEA-COMP:12314"/>
        <dbReference type="ChEBI" id="CHEBI:15377"/>
        <dbReference type="ChEBI" id="CHEBI:16044"/>
        <dbReference type="ChEBI" id="CHEBI:29950"/>
        <dbReference type="ChEBI" id="CHEBI:45764"/>
        <dbReference type="ChEBI" id="CHEBI:50058"/>
        <dbReference type="EC" id="1.8.4.12"/>
    </reaction>
</comment>
<dbReference type="NCBIfam" id="TIGR00357">
    <property type="entry name" value="peptide-methionine (R)-S-oxide reductase MsrB"/>
    <property type="match status" value="1"/>
</dbReference>
<reference evidence="8" key="1">
    <citation type="submission" date="2021-01" db="EMBL/GenBank/DDBJ databases">
        <title>Marivirga aurantiaca sp. nov., isolated from intertidal surface sediments.</title>
        <authorList>
            <person name="Zhang M."/>
        </authorList>
    </citation>
    <scope>NUCLEOTIDE SEQUENCE</scope>
    <source>
        <strain evidence="8">S37H4</strain>
    </source>
</reference>
<comment type="similarity">
    <text evidence="1 6">Belongs to the MsrB Met sulfoxide reductase family.</text>
</comment>
<keyword evidence="4 6" id="KW-0560">Oxidoreductase</keyword>
<dbReference type="AlphaFoldDB" id="A0A934WWP6"/>
<dbReference type="EC" id="1.8.4.12" evidence="6"/>
<dbReference type="GO" id="GO:0033743">
    <property type="term" value="F:peptide-methionine (R)-S-oxide reductase activity"/>
    <property type="evidence" value="ECO:0007669"/>
    <property type="project" value="UniProtKB-UniRule"/>
</dbReference>
<feature type="active site" description="Nucleophile" evidence="6">
    <location>
        <position position="156"/>
    </location>
</feature>
<dbReference type="FunFam" id="2.170.150.20:FF:000001">
    <property type="entry name" value="Peptide methionine sulfoxide reductase MsrB"/>
    <property type="match status" value="1"/>
</dbReference>
<dbReference type="GO" id="GO:0006979">
    <property type="term" value="P:response to oxidative stress"/>
    <property type="evidence" value="ECO:0007669"/>
    <property type="project" value="InterPro"/>
</dbReference>
<feature type="binding site" evidence="6">
    <location>
        <position position="136"/>
    </location>
    <ligand>
        <name>Zn(2+)</name>
        <dbReference type="ChEBI" id="CHEBI:29105"/>
    </ligand>
</feature>
<keyword evidence="9" id="KW-1185">Reference proteome</keyword>
<dbReference type="GO" id="GO:0005737">
    <property type="term" value="C:cytoplasm"/>
    <property type="evidence" value="ECO:0007669"/>
    <property type="project" value="TreeGrafter"/>
</dbReference>
<dbReference type="InterPro" id="IPR002579">
    <property type="entry name" value="Met_Sox_Rdtase_MsrB_dom"/>
</dbReference>
<feature type="binding site" evidence="6">
    <location>
        <position position="133"/>
    </location>
    <ligand>
        <name>Zn(2+)</name>
        <dbReference type="ChEBI" id="CHEBI:29105"/>
    </ligand>
</feature>
<organism evidence="8 9">
    <name type="scientific">Marivirga aurantiaca</name>
    <dbReference type="NCBI Taxonomy" id="2802615"/>
    <lineage>
        <taxon>Bacteria</taxon>
        <taxon>Pseudomonadati</taxon>
        <taxon>Bacteroidota</taxon>
        <taxon>Cytophagia</taxon>
        <taxon>Cytophagales</taxon>
        <taxon>Marivirgaceae</taxon>
        <taxon>Marivirga</taxon>
    </lineage>
</organism>
<gene>
    <name evidence="6 8" type="primary">msrB</name>
    <name evidence="8" type="ORF">JKA74_04605</name>
</gene>
<dbReference type="InterPro" id="IPR011057">
    <property type="entry name" value="Mss4-like_sf"/>
</dbReference>
<comment type="caution">
    <text evidence="8">The sequence shown here is derived from an EMBL/GenBank/DDBJ whole genome shotgun (WGS) entry which is preliminary data.</text>
</comment>
<comment type="cofactor">
    <cofactor evidence="6">
        <name>Zn(2+)</name>
        <dbReference type="ChEBI" id="CHEBI:29105"/>
    </cofactor>
    <text evidence="6">Binds 1 zinc ion per subunit. The zinc ion is important for the structural integrity of the protein.</text>
</comment>
<dbReference type="GO" id="GO:0030091">
    <property type="term" value="P:protein repair"/>
    <property type="evidence" value="ECO:0007669"/>
    <property type="project" value="InterPro"/>
</dbReference>
<dbReference type="PANTHER" id="PTHR10173:SF57">
    <property type="entry name" value="PEPTIDE-METHIONINE (R)-S-OXIDE REDUCTASE"/>
    <property type="match status" value="1"/>
</dbReference>
<feature type="binding site" evidence="6">
    <location>
        <position position="84"/>
    </location>
    <ligand>
        <name>Zn(2+)</name>
        <dbReference type="ChEBI" id="CHEBI:29105"/>
    </ligand>
</feature>
<dbReference type="InterPro" id="IPR028427">
    <property type="entry name" value="Met_Sox_Rdtase_MsrB"/>
</dbReference>
<evidence type="ECO:0000256" key="4">
    <source>
        <dbReference type="ARBA" id="ARBA00023002"/>
    </source>
</evidence>
<protein>
    <recommendedName>
        <fullName evidence="6">Peptide methionine sulfoxide reductase MsrB</fullName>
        <ecNumber evidence="6">1.8.4.12</ecNumber>
    </recommendedName>
    <alternativeName>
        <fullName evidence="6">Peptide-methionine (R)-S-oxide reductase</fullName>
    </alternativeName>
</protein>
<dbReference type="RefSeq" id="WP_201429972.1">
    <property type="nucleotide sequence ID" value="NZ_JAEQBW010000001.1"/>
</dbReference>
<dbReference type="EMBL" id="JAEQBW010000001">
    <property type="protein sequence ID" value="MBK6264307.1"/>
    <property type="molecule type" value="Genomic_DNA"/>
</dbReference>
<evidence type="ECO:0000259" key="7">
    <source>
        <dbReference type="PROSITE" id="PS51790"/>
    </source>
</evidence>
<dbReference type="HAMAP" id="MF_01400">
    <property type="entry name" value="MsrB"/>
    <property type="match status" value="1"/>
</dbReference>
<evidence type="ECO:0000256" key="5">
    <source>
        <dbReference type="ARBA" id="ARBA00048488"/>
    </source>
</evidence>